<name>A0ABQ5MHV5_9FLAO</name>
<protein>
    <recommendedName>
        <fullName evidence="1">Rhodanese domain-containing protein</fullName>
    </recommendedName>
</protein>
<dbReference type="RefSeq" id="WP_281764254.1">
    <property type="nucleotide sequence ID" value="NZ_BRVO01000001.1"/>
</dbReference>
<dbReference type="CDD" id="cd00158">
    <property type="entry name" value="RHOD"/>
    <property type="match status" value="1"/>
</dbReference>
<sequence>MKLGTLLSVFCVLVVTSCSSYYQEHVVLLEPKEFTEKTADTSTQLIDVRTAKEFQEGAIPGAINIDLNDDHFNQKINKLDKSKPVYVYCRTGVRSKEAAILIAEVGFDSVYELSGGYKGWKHKNTDN</sequence>
<evidence type="ECO:0000313" key="3">
    <source>
        <dbReference type="Proteomes" id="UP001143543"/>
    </source>
</evidence>
<dbReference type="Pfam" id="PF00581">
    <property type="entry name" value="Rhodanese"/>
    <property type="match status" value="1"/>
</dbReference>
<dbReference type="PANTHER" id="PTHR43031:SF18">
    <property type="entry name" value="RHODANESE-RELATED SULFURTRANSFERASES"/>
    <property type="match status" value="1"/>
</dbReference>
<dbReference type="SUPFAM" id="SSF52821">
    <property type="entry name" value="Rhodanese/Cell cycle control phosphatase"/>
    <property type="match status" value="1"/>
</dbReference>
<proteinExistence type="predicted"/>
<comment type="caution">
    <text evidence="2">The sequence shown here is derived from an EMBL/GenBank/DDBJ whole genome shotgun (WGS) entry which is preliminary data.</text>
</comment>
<dbReference type="PANTHER" id="PTHR43031">
    <property type="entry name" value="FAD-DEPENDENT OXIDOREDUCTASE"/>
    <property type="match status" value="1"/>
</dbReference>
<dbReference type="PROSITE" id="PS50206">
    <property type="entry name" value="RHODANESE_3"/>
    <property type="match status" value="1"/>
</dbReference>
<reference evidence="2" key="1">
    <citation type="submission" date="2022-07" db="EMBL/GenBank/DDBJ databases">
        <title>Taxonomy of Novel Oxalotrophic and Methylotrophic Bacteria.</title>
        <authorList>
            <person name="Sahin N."/>
            <person name="Tani A."/>
        </authorList>
    </citation>
    <scope>NUCLEOTIDE SEQUENCE</scope>
    <source>
        <strain evidence="2">Y10</strain>
    </source>
</reference>
<evidence type="ECO:0000313" key="2">
    <source>
        <dbReference type="EMBL" id="GLB48620.1"/>
    </source>
</evidence>
<dbReference type="EMBL" id="BRVO01000001">
    <property type="protein sequence ID" value="GLB48620.1"/>
    <property type="molecule type" value="Genomic_DNA"/>
</dbReference>
<dbReference type="InterPro" id="IPR050229">
    <property type="entry name" value="GlpE_sulfurtransferase"/>
</dbReference>
<dbReference type="PROSITE" id="PS51257">
    <property type="entry name" value="PROKAR_LIPOPROTEIN"/>
    <property type="match status" value="1"/>
</dbReference>
<feature type="domain" description="Rhodanese" evidence="1">
    <location>
        <begin position="39"/>
        <end position="125"/>
    </location>
</feature>
<dbReference type="InterPro" id="IPR001763">
    <property type="entry name" value="Rhodanese-like_dom"/>
</dbReference>
<dbReference type="Proteomes" id="UP001143543">
    <property type="component" value="Unassembled WGS sequence"/>
</dbReference>
<organism evidence="2 3">
    <name type="scientific">Neptunitalea lumnitzerae</name>
    <dbReference type="NCBI Taxonomy" id="2965509"/>
    <lineage>
        <taxon>Bacteria</taxon>
        <taxon>Pseudomonadati</taxon>
        <taxon>Bacteroidota</taxon>
        <taxon>Flavobacteriia</taxon>
        <taxon>Flavobacteriales</taxon>
        <taxon>Flavobacteriaceae</taxon>
        <taxon>Neptunitalea</taxon>
    </lineage>
</organism>
<dbReference type="SMART" id="SM00450">
    <property type="entry name" value="RHOD"/>
    <property type="match status" value="1"/>
</dbReference>
<keyword evidence="3" id="KW-1185">Reference proteome</keyword>
<evidence type="ECO:0000259" key="1">
    <source>
        <dbReference type="PROSITE" id="PS50206"/>
    </source>
</evidence>
<accession>A0ABQ5MHV5</accession>
<dbReference type="InterPro" id="IPR036873">
    <property type="entry name" value="Rhodanese-like_dom_sf"/>
</dbReference>
<dbReference type="Gene3D" id="3.40.250.10">
    <property type="entry name" value="Rhodanese-like domain"/>
    <property type="match status" value="1"/>
</dbReference>
<gene>
    <name evidence="2" type="ORF">Y10_09880</name>
</gene>